<keyword evidence="10" id="KW-1038">Host endoplasmic reticulum</keyword>
<organism evidence="14">
    <name type="scientific">Condorpox virus</name>
    <dbReference type="NCBI Taxonomy" id="3049970"/>
    <lineage>
        <taxon>Viruses</taxon>
        <taxon>Varidnaviria</taxon>
        <taxon>Bamfordvirae</taxon>
        <taxon>Nucleocytoviricota</taxon>
        <taxon>Pokkesviricetes</taxon>
        <taxon>Chitovirales</taxon>
        <taxon>Poxviridae</taxon>
        <taxon>Chordopoxvirinae</taxon>
        <taxon>Avipoxvirus</taxon>
    </lineage>
</organism>
<dbReference type="PIRSF" id="PIRSF015690">
    <property type="entry name" value="VAC_E8R"/>
    <property type="match status" value="1"/>
</dbReference>
<keyword evidence="6" id="KW-0946">Virion</keyword>
<evidence type="ECO:0000256" key="5">
    <source>
        <dbReference type="ARBA" id="ARBA00022692"/>
    </source>
</evidence>
<dbReference type="GO" id="GO:0044423">
    <property type="term" value="C:virion component"/>
    <property type="evidence" value="ECO:0007669"/>
    <property type="project" value="UniProtKB-KW"/>
</dbReference>
<keyword evidence="9" id="KW-0472">Membrane</keyword>
<evidence type="ECO:0000256" key="6">
    <source>
        <dbReference type="ARBA" id="ARBA00022844"/>
    </source>
</evidence>
<evidence type="ECO:0000256" key="3">
    <source>
        <dbReference type="ARBA" id="ARBA00004328"/>
    </source>
</evidence>
<dbReference type="GO" id="GO:0044167">
    <property type="term" value="C:host cell endoplasmic reticulum membrane"/>
    <property type="evidence" value="ECO:0007669"/>
    <property type="project" value="UniProtKB-SubCell"/>
</dbReference>
<evidence type="ECO:0000256" key="1">
    <source>
        <dbReference type="ARBA" id="ARBA00004153"/>
    </source>
</evidence>
<evidence type="ECO:0000256" key="12">
    <source>
        <dbReference type="ARBA" id="ARBA00034768"/>
    </source>
</evidence>
<keyword evidence="4" id="KW-0597">Phosphoprotein</keyword>
<evidence type="ECO:0000256" key="11">
    <source>
        <dbReference type="ARBA" id="ARBA00023200"/>
    </source>
</evidence>
<name>A0AAT9UNS1_9POXV</name>
<evidence type="ECO:0000313" key="14">
    <source>
        <dbReference type="EMBL" id="WHV01237.1"/>
    </source>
</evidence>
<evidence type="ECO:0000256" key="2">
    <source>
        <dbReference type="ARBA" id="ARBA00004192"/>
    </source>
</evidence>
<gene>
    <name evidence="14" type="ORF">CDPV99-121</name>
</gene>
<evidence type="ECO:0000256" key="13">
    <source>
        <dbReference type="ARBA" id="ARBA00034818"/>
    </source>
</evidence>
<dbReference type="Pfam" id="PF03394">
    <property type="entry name" value="Pox_E8"/>
    <property type="match status" value="1"/>
</dbReference>
<keyword evidence="7" id="KW-1043">Host membrane</keyword>
<comment type="similarity">
    <text evidence="12">Belongs to the orthopoxvirus OPG070 family.</text>
</comment>
<evidence type="ECO:0000256" key="7">
    <source>
        <dbReference type="ARBA" id="ARBA00022870"/>
    </source>
</evidence>
<comment type="subcellular location">
    <subcellularLocation>
        <location evidence="2">Host cytoplasm</location>
    </subcellularLocation>
    <subcellularLocation>
        <location evidence="1">Host endoplasmic reticulum membrane</location>
        <topology evidence="1">Multi-pass membrane protein</topology>
    </subcellularLocation>
    <subcellularLocation>
        <location evidence="3">Virion</location>
    </subcellularLocation>
</comment>
<protein>
    <recommendedName>
        <fullName evidence="13">Protein OPG070</fullName>
    </recommendedName>
</protein>
<dbReference type="EMBL" id="OQ865376">
    <property type="protein sequence ID" value="WHV01237.1"/>
    <property type="molecule type" value="Genomic_DNA"/>
</dbReference>
<accession>A0AAT9UNS1</accession>
<keyword evidence="5" id="KW-0812">Transmembrane</keyword>
<dbReference type="InterPro" id="IPR005057">
    <property type="entry name" value="Poxvirus_E8"/>
</dbReference>
<evidence type="ECO:0000256" key="9">
    <source>
        <dbReference type="ARBA" id="ARBA00023136"/>
    </source>
</evidence>
<evidence type="ECO:0000256" key="4">
    <source>
        <dbReference type="ARBA" id="ARBA00022553"/>
    </source>
</evidence>
<keyword evidence="11" id="KW-1035">Host cytoplasm</keyword>
<proteinExistence type="inferred from homology"/>
<sequence>MAAVRPITDIYGISQDRDDKQLTINRRGDPPFLSNTFIYHDYAYGWIPETALWNSQYERLDLRDYYPITKGLLNKFEFMLDLDKRPNLQYIPKINSPRLDNVSAIRISTYFRRFAILPSDEYISFLLLTSIPIYNILYFFKNTAFNPAIHSLFNAFYIDDQTHIELAKYLIRGGDYKPVFNILNERSLYDESLPLPPNILGLIRNRPGVGLQQQYTDLETLASISAIITYTKRDPVITFLMFYLPGLSVTTKITPAVEMLMKKLGLTKENIILV</sequence>
<reference evidence="14" key="1">
    <citation type="submission" date="2023-04" db="EMBL/GenBank/DDBJ databases">
        <title>Genomic characterization of avipoxvirus isolates from Andean condor (Vultur gryphus).</title>
        <authorList>
            <person name="Butt S.L."/>
            <person name="Do Nascimento G.M."/>
            <person name="Tripathy D.N."/>
            <person name="Diel D.G."/>
        </authorList>
    </citation>
    <scope>NUCLEOTIDE SEQUENCE</scope>
    <source>
        <strain evidence="14">CDPV99</strain>
    </source>
</reference>
<keyword evidence="8" id="KW-1133">Transmembrane helix</keyword>
<evidence type="ECO:0000256" key="8">
    <source>
        <dbReference type="ARBA" id="ARBA00022989"/>
    </source>
</evidence>
<evidence type="ECO:0000256" key="10">
    <source>
        <dbReference type="ARBA" id="ARBA00023184"/>
    </source>
</evidence>